<dbReference type="GO" id="GO:0016787">
    <property type="term" value="F:hydrolase activity"/>
    <property type="evidence" value="ECO:0007669"/>
    <property type="project" value="UniProtKB-KW"/>
</dbReference>
<evidence type="ECO:0000313" key="4">
    <source>
        <dbReference type="Proteomes" id="UP000278804"/>
    </source>
</evidence>
<dbReference type="AlphaFoldDB" id="A0A3Q8S6Q1"/>
<dbReference type="KEGG" id="eri:EEI45_01400"/>
<reference evidence="3 4" key="1">
    <citation type="journal article" date="2020" name="Int. J. Syst. Evol. Microbiol.">
        <title>Description of Erysipelothrix piscisicarius sp. nov., an emergent fish pathogen, and assessment of virulence using a tiger barb (Puntigrus tetrazona) infection model.</title>
        <authorList>
            <person name="Pomaranski E.K."/>
            <person name="Griffin M.J."/>
            <person name="Camus A.C."/>
            <person name="Armwood A.R."/>
            <person name="Shelley J."/>
            <person name="Waldbieser G.C."/>
            <person name="LaFrentz B.R."/>
            <person name="Garcia J.C."/>
            <person name="Yanong R."/>
            <person name="Soto E."/>
        </authorList>
    </citation>
    <scope>NUCLEOTIDE SEQUENCE [LARGE SCALE GENOMIC DNA]</scope>
    <source>
        <strain evidence="3 4">15TAL0474</strain>
    </source>
</reference>
<evidence type="ECO:0000313" key="3">
    <source>
        <dbReference type="EMBL" id="AZK43624.1"/>
    </source>
</evidence>
<dbReference type="Pfam" id="PF00144">
    <property type="entry name" value="Beta-lactamase"/>
    <property type="match status" value="1"/>
</dbReference>
<sequence>MDLFMNQAHQLVDDGYVSGLAFAVYENGIWTETIYGTTTFEGQKLEETHQFDVASITKLFTTTRILQLCDEKVLSLDEPIQTYINDFKNPEITVSHCLLHRSGLSPSVTGRSEMNREQIYLSVMNCDDLISAPNQETIYSCINFLILGYLIEAVDTDLNQSFSKSIFNPLEMTNTTFNPRQTERCIPTELTEKYGLLQGVVHDETARNCGGIVGNAGLFSTLPDLKRFMEAMLTSDSRLLSSKSYEQIRSTNINSRSYGWNRYVYNDIDACYHTGFTGPLLVFHDNRAMILLAHRVHPTREDHGYLQKREALMQTFLVKKRNRL</sequence>
<dbReference type="InterPro" id="IPR001466">
    <property type="entry name" value="Beta-lactam-related"/>
</dbReference>
<dbReference type="Gene3D" id="3.40.710.10">
    <property type="entry name" value="DD-peptidase/beta-lactamase superfamily"/>
    <property type="match status" value="1"/>
</dbReference>
<accession>A0A3Q8S6Q1</accession>
<dbReference type="InterPro" id="IPR050789">
    <property type="entry name" value="Diverse_Enzym_Activities"/>
</dbReference>
<dbReference type="EMBL" id="CP034234">
    <property type="protein sequence ID" value="AZK43624.1"/>
    <property type="molecule type" value="Genomic_DNA"/>
</dbReference>
<dbReference type="Proteomes" id="UP000278804">
    <property type="component" value="Chromosome"/>
</dbReference>
<feature type="domain" description="Beta-lactamase-related" evidence="2">
    <location>
        <begin position="10"/>
        <end position="302"/>
    </location>
</feature>
<organism evidence="3 4">
    <name type="scientific">Erysipelothrix piscisicarius</name>
    <dbReference type="NCBI Taxonomy" id="2485784"/>
    <lineage>
        <taxon>Bacteria</taxon>
        <taxon>Bacillati</taxon>
        <taxon>Bacillota</taxon>
        <taxon>Erysipelotrichia</taxon>
        <taxon>Erysipelotrichales</taxon>
        <taxon>Erysipelotrichaceae</taxon>
        <taxon>Erysipelothrix</taxon>
    </lineage>
</organism>
<name>A0A3Q8S6Q1_9FIRM</name>
<gene>
    <name evidence="3" type="ORF">EEI45_01400</name>
</gene>
<keyword evidence="4" id="KW-1185">Reference proteome</keyword>
<dbReference type="PANTHER" id="PTHR43283:SF11">
    <property type="entry name" value="BETA-LACTAMASE-RELATED DOMAIN-CONTAINING PROTEIN"/>
    <property type="match status" value="1"/>
</dbReference>
<dbReference type="SUPFAM" id="SSF56601">
    <property type="entry name" value="beta-lactamase/transpeptidase-like"/>
    <property type="match status" value="1"/>
</dbReference>
<evidence type="ECO:0000256" key="1">
    <source>
        <dbReference type="ARBA" id="ARBA00022801"/>
    </source>
</evidence>
<keyword evidence="1 3" id="KW-0378">Hydrolase</keyword>
<evidence type="ECO:0000259" key="2">
    <source>
        <dbReference type="Pfam" id="PF00144"/>
    </source>
</evidence>
<dbReference type="InterPro" id="IPR012338">
    <property type="entry name" value="Beta-lactam/transpept-like"/>
</dbReference>
<protein>
    <submittedName>
        <fullName evidence="3">Class A beta-lactamase-related serine hydrolase</fullName>
    </submittedName>
</protein>
<proteinExistence type="predicted"/>
<dbReference type="PANTHER" id="PTHR43283">
    <property type="entry name" value="BETA-LACTAMASE-RELATED"/>
    <property type="match status" value="1"/>
</dbReference>